<gene>
    <name evidence="2" type="ORF">A4U43_C05F22610</name>
</gene>
<dbReference type="Proteomes" id="UP000243459">
    <property type="component" value="Chromosome 5"/>
</dbReference>
<reference evidence="3" key="1">
    <citation type="journal article" date="2017" name="Nat. Commun.">
        <title>The asparagus genome sheds light on the origin and evolution of a young Y chromosome.</title>
        <authorList>
            <person name="Harkess A."/>
            <person name="Zhou J."/>
            <person name="Xu C."/>
            <person name="Bowers J.E."/>
            <person name="Van der Hulst R."/>
            <person name="Ayyampalayam S."/>
            <person name="Mercati F."/>
            <person name="Riccardi P."/>
            <person name="McKain M.R."/>
            <person name="Kakrana A."/>
            <person name="Tang H."/>
            <person name="Ray J."/>
            <person name="Groenendijk J."/>
            <person name="Arikit S."/>
            <person name="Mathioni S.M."/>
            <person name="Nakano M."/>
            <person name="Shan H."/>
            <person name="Telgmann-Rauber A."/>
            <person name="Kanno A."/>
            <person name="Yue Z."/>
            <person name="Chen H."/>
            <person name="Li W."/>
            <person name="Chen Y."/>
            <person name="Xu X."/>
            <person name="Zhang Y."/>
            <person name="Luo S."/>
            <person name="Chen H."/>
            <person name="Gao J."/>
            <person name="Mao Z."/>
            <person name="Pires J.C."/>
            <person name="Luo M."/>
            <person name="Kudrna D."/>
            <person name="Wing R.A."/>
            <person name="Meyers B.C."/>
            <person name="Yi K."/>
            <person name="Kong H."/>
            <person name="Lavrijsen P."/>
            <person name="Sunseri F."/>
            <person name="Falavigna A."/>
            <person name="Ye Y."/>
            <person name="Leebens-Mack J.H."/>
            <person name="Chen G."/>
        </authorList>
    </citation>
    <scope>NUCLEOTIDE SEQUENCE [LARGE SCALE GENOMIC DNA]</scope>
    <source>
        <strain evidence="3">cv. DH0086</strain>
    </source>
</reference>
<name>A0A5P1EUD1_ASPOF</name>
<organism evidence="2 3">
    <name type="scientific">Asparagus officinalis</name>
    <name type="common">Garden asparagus</name>
    <dbReference type="NCBI Taxonomy" id="4686"/>
    <lineage>
        <taxon>Eukaryota</taxon>
        <taxon>Viridiplantae</taxon>
        <taxon>Streptophyta</taxon>
        <taxon>Embryophyta</taxon>
        <taxon>Tracheophyta</taxon>
        <taxon>Spermatophyta</taxon>
        <taxon>Magnoliopsida</taxon>
        <taxon>Liliopsida</taxon>
        <taxon>Asparagales</taxon>
        <taxon>Asparagaceae</taxon>
        <taxon>Asparagoideae</taxon>
        <taxon>Asparagus</taxon>
    </lineage>
</organism>
<evidence type="ECO:0000259" key="1">
    <source>
        <dbReference type="Pfam" id="PF17766"/>
    </source>
</evidence>
<dbReference type="EMBL" id="CM007385">
    <property type="protein sequence ID" value="ONK69414.1"/>
    <property type="molecule type" value="Genomic_DNA"/>
</dbReference>
<protein>
    <recommendedName>
        <fullName evidence="1">Subtilisin-like protease fibronectin type-III domain-containing protein</fullName>
    </recommendedName>
</protein>
<sequence length="191" mass="20523">MDDAAANGLDVISISVDDVNKPFYNDTIAARYQESDVKGKVAVCDVGGCVDRVLGVDLNYPSLMVIMDDIASVTVTYTATHVRELGTAYNAWIKAPSGTKVNVRPISMFLLEDEPGGEIYSNDNKKGNLDSSLSSWLFELVFVPNGPRDAGPELLLDPAAHGCDGCRDVPDFGSGHLFLCCLNPLLCCFSP</sequence>
<dbReference type="Gramene" id="ONK69414">
    <property type="protein sequence ID" value="ONK69414"/>
    <property type="gene ID" value="A4U43_C05F22610"/>
</dbReference>
<dbReference type="InterPro" id="IPR041469">
    <property type="entry name" value="Subtilisin-like_FN3"/>
</dbReference>
<accession>A0A5P1EUD1</accession>
<dbReference type="Pfam" id="PF17766">
    <property type="entry name" value="fn3_6"/>
    <property type="match status" value="1"/>
</dbReference>
<feature type="domain" description="Subtilisin-like protease fibronectin type-III" evidence="1">
    <location>
        <begin position="57"/>
        <end position="108"/>
    </location>
</feature>
<evidence type="ECO:0000313" key="3">
    <source>
        <dbReference type="Proteomes" id="UP000243459"/>
    </source>
</evidence>
<evidence type="ECO:0000313" key="2">
    <source>
        <dbReference type="EMBL" id="ONK69414.1"/>
    </source>
</evidence>
<proteinExistence type="predicted"/>
<dbReference type="Gene3D" id="2.60.40.2310">
    <property type="match status" value="1"/>
</dbReference>
<keyword evidence="3" id="KW-1185">Reference proteome</keyword>
<dbReference type="AlphaFoldDB" id="A0A5P1EUD1"/>